<evidence type="ECO:0000313" key="1">
    <source>
        <dbReference type="EMBL" id="RMX47520.1"/>
    </source>
</evidence>
<evidence type="ECO:0000313" key="2">
    <source>
        <dbReference type="Proteomes" id="UP000275408"/>
    </source>
</evidence>
<gene>
    <name evidence="1" type="ORF">pdam_00002171</name>
</gene>
<reference evidence="1 2" key="1">
    <citation type="journal article" date="2018" name="Sci. Rep.">
        <title>Comparative analysis of the Pocillopora damicornis genome highlights role of immune system in coral evolution.</title>
        <authorList>
            <person name="Cunning R."/>
            <person name="Bay R.A."/>
            <person name="Gillette P."/>
            <person name="Baker A.C."/>
            <person name="Traylor-Knowles N."/>
        </authorList>
    </citation>
    <scope>NUCLEOTIDE SEQUENCE [LARGE SCALE GENOMIC DNA]</scope>
    <source>
        <strain evidence="1">RSMAS</strain>
        <tissue evidence="1">Whole animal</tissue>
    </source>
</reference>
<dbReference type="AlphaFoldDB" id="A0A3M6U1J3"/>
<dbReference type="SUPFAM" id="SSF57501">
    <property type="entry name" value="Cystine-knot cytokines"/>
    <property type="match status" value="1"/>
</dbReference>
<accession>A0A3M6U1J3</accession>
<protein>
    <submittedName>
        <fullName evidence="1">Uncharacterized protein</fullName>
    </submittedName>
</protein>
<dbReference type="PANTHER" id="PTHR33995">
    <property type="entry name" value="PROTEIN CBG18546"/>
    <property type="match status" value="1"/>
</dbReference>
<keyword evidence="2" id="KW-1185">Reference proteome</keyword>
<dbReference type="Proteomes" id="UP000275408">
    <property type="component" value="Unassembled WGS sequence"/>
</dbReference>
<proteinExistence type="predicted"/>
<dbReference type="EMBL" id="RCHS01002416">
    <property type="protein sequence ID" value="RMX47520.1"/>
    <property type="molecule type" value="Genomic_DNA"/>
</dbReference>
<comment type="caution">
    <text evidence="1">The sequence shown here is derived from an EMBL/GenBank/DDBJ whole genome shotgun (WGS) entry which is preliminary data.</text>
</comment>
<dbReference type="PANTHER" id="PTHR33995:SF7">
    <property type="entry name" value="BURSICON SUBUNIT ALPHA-RELATED"/>
    <property type="match status" value="1"/>
</dbReference>
<organism evidence="1 2">
    <name type="scientific">Pocillopora damicornis</name>
    <name type="common">Cauliflower coral</name>
    <name type="synonym">Millepora damicornis</name>
    <dbReference type="NCBI Taxonomy" id="46731"/>
    <lineage>
        <taxon>Eukaryota</taxon>
        <taxon>Metazoa</taxon>
        <taxon>Cnidaria</taxon>
        <taxon>Anthozoa</taxon>
        <taxon>Hexacorallia</taxon>
        <taxon>Scleractinia</taxon>
        <taxon>Astrocoeniina</taxon>
        <taxon>Pocilloporidae</taxon>
        <taxon>Pocillopora</taxon>
    </lineage>
</organism>
<sequence length="329" mass="37712">MFIVQLPTAKGATVSRYDTIYNALRKTLDSKAPTQGQNESIAILKAHMALTKDTLDTEIRRSDLEITNTAPPTPAVAKLRSKRNRIFSRRSRQWNPFRLVTQQGRKHPTRPSNLLGSTNVHPCNTVETSEMSYTVDGIRCRRWDRSELQNRMKCMGSYSPRYLASSFEEALRFKDLDSGDIFDFSKSYIWHHLNNAVIKRNSNIKPGETRISQCHARKTRTESGHLRICPTCAAITRQPAMPRRFPEYINELLCDPKKATNLPVIGGFCVQKSFTLDLLQFNGEWQLDPKRSVEAGLDVYTEKWTTYTQKIRRHCACELVDSSPIARML</sequence>
<dbReference type="InterPro" id="IPR029034">
    <property type="entry name" value="Cystine-knot_cytokine"/>
</dbReference>
<name>A0A3M6U1J3_POCDA</name>